<feature type="compositionally biased region" description="Basic and acidic residues" evidence="4">
    <location>
        <begin position="1017"/>
        <end position="1026"/>
    </location>
</feature>
<evidence type="ECO:0000313" key="9">
    <source>
        <dbReference type="EMBL" id="PNY14858.1"/>
    </source>
</evidence>
<dbReference type="SUPFAM" id="SSF52540">
    <property type="entry name" value="P-loop containing nucleoside triphosphate hydrolases"/>
    <property type="match status" value="1"/>
</dbReference>
<organism evidence="9 10">
    <name type="scientific">Trifolium pratense</name>
    <name type="common">Red clover</name>
    <dbReference type="NCBI Taxonomy" id="57577"/>
    <lineage>
        <taxon>Eukaryota</taxon>
        <taxon>Viridiplantae</taxon>
        <taxon>Streptophyta</taxon>
        <taxon>Embryophyta</taxon>
        <taxon>Tracheophyta</taxon>
        <taxon>Spermatophyta</taxon>
        <taxon>Magnoliopsida</taxon>
        <taxon>eudicotyledons</taxon>
        <taxon>Gunneridae</taxon>
        <taxon>Pentapetalae</taxon>
        <taxon>rosids</taxon>
        <taxon>fabids</taxon>
        <taxon>Fabales</taxon>
        <taxon>Fabaceae</taxon>
        <taxon>Papilionoideae</taxon>
        <taxon>50 kb inversion clade</taxon>
        <taxon>NPAAA clade</taxon>
        <taxon>Hologalegina</taxon>
        <taxon>IRL clade</taxon>
        <taxon>Trifolieae</taxon>
        <taxon>Trifolium</taxon>
    </lineage>
</organism>
<feature type="chain" id="PRO_5014416291" evidence="5">
    <location>
        <begin position="23"/>
        <end position="1375"/>
    </location>
</feature>
<reference evidence="9 10" key="1">
    <citation type="journal article" date="2014" name="Am. J. Bot.">
        <title>Genome assembly and annotation for red clover (Trifolium pratense; Fabaceae).</title>
        <authorList>
            <person name="Istvanek J."/>
            <person name="Jaros M."/>
            <person name="Krenek A."/>
            <person name="Repkova J."/>
        </authorList>
    </citation>
    <scope>NUCLEOTIDE SEQUENCE [LARGE SCALE GENOMIC DNA]</scope>
    <source>
        <strain evidence="10">cv. Tatra</strain>
        <tissue evidence="9">Young leaves</tissue>
    </source>
</reference>
<dbReference type="Pfam" id="PF23559">
    <property type="entry name" value="WHD_DRP"/>
    <property type="match status" value="1"/>
</dbReference>
<dbReference type="PRINTS" id="PR00364">
    <property type="entry name" value="DISEASERSIST"/>
</dbReference>
<protein>
    <submittedName>
        <fullName evidence="9">Disease resistance protein</fullName>
    </submittedName>
</protein>
<dbReference type="InterPro" id="IPR058922">
    <property type="entry name" value="WHD_DRP"/>
</dbReference>
<dbReference type="InterPro" id="IPR056789">
    <property type="entry name" value="LRR_R13L1-DRL21"/>
</dbReference>
<sequence>MGRALLSTFLHDLLHNLLLLTSKPFIIKPPKYQRKLIATLRMLDTFIDDTEEKQFATKTGQVQSVKDWLNKLQYAVYSLEEIICQWQVTTTTTTYTNLFGVFSKVIKPNSDLKTEICDIMNLLVDLVKMTDVLGLTRRVTWKESLRGMFSCSIVLDNYFYGNYPKDYFYGREQEEKSMLEILLSTTSEQHVKVINIEAKVGAGKTAFTDVIYFNHKVRECFELRAWVNVPYKAKVSFIAKKILEAVTEEFVPGNDLHELSKKLKESFEGKKFLLVLDDIRIEDEDATKNWNMLVDSLFEAATGGSAIILTLDPDDDSLLVPQANHTIHLGMLSSENSWSIFLVHAFGQMDLNEYPELVAVGKEIVNRLGNLPLAAKMIGSLLQDKVHLSEWVDILRSKLIDEGDANLPIPAFLVLCYLDLPAELKRCFAYLSLFPKGYEFKQQEVVLLWMAQGFLQNLNSKSNHKSMEDIGDEYFGYLIMRSFLQPFASGISFTMHNLVHDLATYVFGESYNHHLSYSRTTHDFPESLSYRKGKLLKTILPVCLPLERAPSHIRPSVLDDITLQLNPQFLRTLSLSHYDITNLPNSVGRLSHLCYLDLSHTALQTLPDSICNLLNLQTLRLTNCSSLKSFPPRICNLTNLRCLDVRDSGVQEMPLQMNKMTSLRTLTDFVVSEKETRLEGLSSLSNLKTLTISKLKNVAFAMDASNVKLKEKKSLDDLMLQFGNVEDVNGNETKVLENLEPHRGLTRLTVEYYGGVRFPNWLGDPSYWSLQLVDLRHCKNCDSLPTLGQLPLLKDLFIEGFTKVSTIGHEFYGTMSASHKPFQSLETLQFWDMLEWTEWNIFEGVEFPYLIELYIIRCPKLERNLPKQLPSLQKLEISGCHDLVAPLPKVSNTCEVFVHDSNEALMRNVAKTHSQASLRRHVVISEEVQEITPQSYSGFPSNKYTIGSSLGEIEEIAHEERMEIEFPRNRLPPSVLRHQVETDDISRIKEQTDPQSSLTKDKIPMTTQADTSNTTTAEDHRRSQDIDDERSSFEILKVTTVSQLRLLPHNLHSLKIEGCELLEVLPSDLLGRLPVLRELYLVSCSSLRSFPYPTSLETLYIRKCRTLELLPSLEKIAFLQHLFIGNSCDSLTTLNLNLFPKLKILCIWDCHNLLSLGEFSCDLASLESIEIRDCTGLRSFPDEGLHTPNLASMFLSNSNNLTKLPNSMNSLTSLKSLYIHRCPLIESFPLGGLPSSLTLLSISHCDKLTPRKNWGLENLESLTHFEIEGGCIGMETFPAEKILPRNIISLRISKLKCLQKLDYNGFQHLNALHTLEINSCEILRSLPEQGFPSSLEQFSIQECPMLTPRLKPKIGKEWHKVACILHIQIDDQVLS</sequence>
<evidence type="ECO:0000259" key="8">
    <source>
        <dbReference type="Pfam" id="PF25019"/>
    </source>
</evidence>
<dbReference type="InterPro" id="IPR027417">
    <property type="entry name" value="P-loop_NTPase"/>
</dbReference>
<evidence type="ECO:0000256" key="1">
    <source>
        <dbReference type="ARBA" id="ARBA00022614"/>
    </source>
</evidence>
<evidence type="ECO:0000313" key="10">
    <source>
        <dbReference type="Proteomes" id="UP000236291"/>
    </source>
</evidence>
<keyword evidence="2" id="KW-0677">Repeat</keyword>
<dbReference type="PANTHER" id="PTHR36766:SF45">
    <property type="entry name" value="NB-ARC DOMAIN-CONTAINING PROTEIN"/>
    <property type="match status" value="1"/>
</dbReference>
<feature type="domain" description="Disease resistance protein winged helix" evidence="7">
    <location>
        <begin position="433"/>
        <end position="503"/>
    </location>
</feature>
<dbReference type="Gene3D" id="3.80.10.10">
    <property type="entry name" value="Ribonuclease Inhibitor"/>
    <property type="match status" value="2"/>
</dbReference>
<evidence type="ECO:0000256" key="5">
    <source>
        <dbReference type="SAM" id="SignalP"/>
    </source>
</evidence>
<dbReference type="FunFam" id="1.10.10.10:FF:000322">
    <property type="entry name" value="Probable disease resistance protein At1g63360"/>
    <property type="match status" value="1"/>
</dbReference>
<gene>
    <name evidence="9" type="ORF">L195_g011545</name>
</gene>
<dbReference type="Gene3D" id="1.10.8.430">
    <property type="entry name" value="Helical domain of apoptotic protease-activating factors"/>
    <property type="match status" value="1"/>
</dbReference>
<dbReference type="InterPro" id="IPR036388">
    <property type="entry name" value="WH-like_DNA-bd_sf"/>
</dbReference>
<dbReference type="Pfam" id="PF00931">
    <property type="entry name" value="NB-ARC"/>
    <property type="match status" value="1"/>
</dbReference>
<evidence type="ECO:0000256" key="3">
    <source>
        <dbReference type="ARBA" id="ARBA00022821"/>
    </source>
</evidence>
<dbReference type="PANTHER" id="PTHR36766">
    <property type="entry name" value="PLANT BROAD-SPECTRUM MILDEW RESISTANCE PROTEIN RPW8"/>
    <property type="match status" value="1"/>
</dbReference>
<dbReference type="ExpressionAtlas" id="A0A2K3PHU6">
    <property type="expression patterns" value="baseline"/>
</dbReference>
<dbReference type="Gene3D" id="1.10.10.10">
    <property type="entry name" value="Winged helix-like DNA-binding domain superfamily/Winged helix DNA-binding domain"/>
    <property type="match status" value="1"/>
</dbReference>
<evidence type="ECO:0000256" key="2">
    <source>
        <dbReference type="ARBA" id="ARBA00022737"/>
    </source>
</evidence>
<feature type="compositionally biased region" description="Low complexity" evidence="4">
    <location>
        <begin position="1006"/>
        <end position="1016"/>
    </location>
</feature>
<feature type="signal peptide" evidence="5">
    <location>
        <begin position="1"/>
        <end position="22"/>
    </location>
</feature>
<dbReference type="GO" id="GO:0006952">
    <property type="term" value="P:defense response"/>
    <property type="evidence" value="ECO:0007669"/>
    <property type="project" value="UniProtKB-KW"/>
</dbReference>
<dbReference type="STRING" id="57577.A0A2K3PHU6"/>
<dbReference type="SUPFAM" id="SSF52058">
    <property type="entry name" value="L domain-like"/>
    <property type="match status" value="2"/>
</dbReference>
<evidence type="ECO:0000256" key="4">
    <source>
        <dbReference type="SAM" id="MobiDB-lite"/>
    </source>
</evidence>
<keyword evidence="1" id="KW-0433">Leucine-rich repeat</keyword>
<dbReference type="InterPro" id="IPR032675">
    <property type="entry name" value="LRR_dom_sf"/>
</dbReference>
<feature type="region of interest" description="Disordered" evidence="4">
    <location>
        <begin position="988"/>
        <end position="1026"/>
    </location>
</feature>
<dbReference type="InterPro" id="IPR002182">
    <property type="entry name" value="NB-ARC"/>
</dbReference>
<feature type="domain" description="R13L1/DRL21-like LRR repeat region" evidence="8">
    <location>
        <begin position="679"/>
        <end position="800"/>
    </location>
</feature>
<keyword evidence="5" id="KW-0732">Signal</keyword>
<dbReference type="InterPro" id="IPR042197">
    <property type="entry name" value="Apaf_helical"/>
</dbReference>
<comment type="caution">
    <text evidence="9">The sequence shown here is derived from an EMBL/GenBank/DDBJ whole genome shotgun (WGS) entry which is preliminary data.</text>
</comment>
<dbReference type="Gene3D" id="3.40.50.300">
    <property type="entry name" value="P-loop containing nucleotide triphosphate hydrolases"/>
    <property type="match status" value="1"/>
</dbReference>
<proteinExistence type="predicted"/>
<feature type="domain" description="NB-ARC" evidence="6">
    <location>
        <begin position="182"/>
        <end position="346"/>
    </location>
</feature>
<accession>A0A2K3PHU6</accession>
<keyword evidence="3" id="KW-0611">Plant defense</keyword>
<dbReference type="EMBL" id="ASHM01007191">
    <property type="protein sequence ID" value="PNY14858.1"/>
    <property type="molecule type" value="Genomic_DNA"/>
</dbReference>
<name>A0A2K3PHU6_TRIPR</name>
<dbReference type="GO" id="GO:0043531">
    <property type="term" value="F:ADP binding"/>
    <property type="evidence" value="ECO:0007669"/>
    <property type="project" value="InterPro"/>
</dbReference>
<evidence type="ECO:0000259" key="7">
    <source>
        <dbReference type="Pfam" id="PF23559"/>
    </source>
</evidence>
<dbReference type="Pfam" id="PF25019">
    <property type="entry name" value="LRR_R13L1-DRL21"/>
    <property type="match status" value="1"/>
</dbReference>
<evidence type="ECO:0000259" key="6">
    <source>
        <dbReference type="Pfam" id="PF00931"/>
    </source>
</evidence>
<dbReference type="Proteomes" id="UP000236291">
    <property type="component" value="Unassembled WGS sequence"/>
</dbReference>
<reference evidence="9 10" key="2">
    <citation type="journal article" date="2017" name="Front. Plant Sci.">
        <title>Gene Classification and Mining of Molecular Markers Useful in Red Clover (Trifolium pratense) Breeding.</title>
        <authorList>
            <person name="Istvanek J."/>
            <person name="Dluhosova J."/>
            <person name="Dluhos P."/>
            <person name="Patkova L."/>
            <person name="Nedelnik J."/>
            <person name="Repkova J."/>
        </authorList>
    </citation>
    <scope>NUCLEOTIDE SEQUENCE [LARGE SCALE GENOMIC DNA]</scope>
    <source>
        <strain evidence="10">cv. Tatra</strain>
        <tissue evidence="9">Young leaves</tissue>
    </source>
</reference>